<comment type="caution">
    <text evidence="2">The sequence shown here is derived from an EMBL/GenBank/DDBJ whole genome shotgun (WGS) entry which is preliminary data.</text>
</comment>
<reference evidence="2" key="2">
    <citation type="journal article" date="2023" name="Science">
        <title>Genomic signatures of disease resistance in endangered staghorn corals.</title>
        <authorList>
            <person name="Vollmer S.V."/>
            <person name="Selwyn J.D."/>
            <person name="Despard B.A."/>
            <person name="Roesel C.L."/>
        </authorList>
    </citation>
    <scope>NUCLEOTIDE SEQUENCE</scope>
    <source>
        <strain evidence="2">K2</strain>
    </source>
</reference>
<dbReference type="SUPFAM" id="SSF55315">
    <property type="entry name" value="L30e-like"/>
    <property type="match status" value="1"/>
</dbReference>
<evidence type="ECO:0000313" key="3">
    <source>
        <dbReference type="Proteomes" id="UP001249851"/>
    </source>
</evidence>
<gene>
    <name evidence="2" type="ORF">P5673_001489</name>
</gene>
<dbReference type="InterPro" id="IPR013241">
    <property type="entry name" value="RNase_P_Pop3"/>
</dbReference>
<dbReference type="InterPro" id="IPR042848">
    <property type="entry name" value="Rpp38"/>
</dbReference>
<feature type="region of interest" description="Disordered" evidence="1">
    <location>
        <begin position="198"/>
        <end position="297"/>
    </location>
</feature>
<accession>A0AAD9R687</accession>
<dbReference type="InterPro" id="IPR029064">
    <property type="entry name" value="Ribosomal_eL30-like_sf"/>
</dbReference>
<proteinExistence type="predicted"/>
<dbReference type="Proteomes" id="UP001249851">
    <property type="component" value="Unassembled WGS sequence"/>
</dbReference>
<feature type="compositionally biased region" description="Basic residues" evidence="1">
    <location>
        <begin position="277"/>
        <end position="291"/>
    </location>
</feature>
<dbReference type="Pfam" id="PF08228">
    <property type="entry name" value="RNase_P_pop3"/>
    <property type="match status" value="1"/>
</dbReference>
<dbReference type="GO" id="GO:0001682">
    <property type="term" value="P:tRNA 5'-leader removal"/>
    <property type="evidence" value="ECO:0007669"/>
    <property type="project" value="InterPro"/>
</dbReference>
<dbReference type="GO" id="GO:0001650">
    <property type="term" value="C:fibrillar center"/>
    <property type="evidence" value="ECO:0007669"/>
    <property type="project" value="TreeGrafter"/>
</dbReference>
<feature type="compositionally biased region" description="Basic and acidic residues" evidence="1">
    <location>
        <begin position="198"/>
        <end position="207"/>
    </location>
</feature>
<keyword evidence="3" id="KW-1185">Reference proteome</keyword>
<sequence length="325" mass="36453">MAANVVTGGSIRKRKFAKRSTKNAVASPYSLLWPSLKDDQQEIIVNEVVNTLQDLESETFHEEAKAPAENCKETEKGLPEKQKGKIEKTKLRSSLVIGLNEVIRGLEKGNLVLVLVERSIKPVSLLEHLVVLCATRNTAACALTSISETKIPKVLKVHRVAALGLKKVQTPVFDNLVDFIKSNAPPLHVPWLHTTEKDQGMSDEKGQNKNKKQLDNSSEPLEKVQQQMSTTQPMTNTGTQLVGESTNNNTLENTREPENLKLQETVKATPQEETIVKKKRKRKGHSKKNKKKDLTPQIAYMKPCVKVFDTTPKGKLRKKKRRKCQ</sequence>
<dbReference type="EMBL" id="JARQWQ010000002">
    <property type="protein sequence ID" value="KAK2573789.1"/>
    <property type="molecule type" value="Genomic_DNA"/>
</dbReference>
<feature type="region of interest" description="Disordered" evidence="1">
    <location>
        <begin position="63"/>
        <end position="84"/>
    </location>
</feature>
<feature type="compositionally biased region" description="Polar residues" evidence="1">
    <location>
        <begin position="215"/>
        <end position="252"/>
    </location>
</feature>
<dbReference type="PANTHER" id="PTHR46948:SF1">
    <property type="entry name" value="RIBONUCLEASE P PROTEIN SUBUNIT P38"/>
    <property type="match status" value="1"/>
</dbReference>
<name>A0AAD9R687_ACRCE</name>
<dbReference type="Gene3D" id="3.30.1330.30">
    <property type="match status" value="1"/>
</dbReference>
<dbReference type="GO" id="GO:0006364">
    <property type="term" value="P:rRNA processing"/>
    <property type="evidence" value="ECO:0007669"/>
    <property type="project" value="InterPro"/>
</dbReference>
<protein>
    <submittedName>
        <fullName evidence="2">Ribonuclease P protein subunit p38</fullName>
    </submittedName>
</protein>
<dbReference type="GO" id="GO:0033204">
    <property type="term" value="F:ribonuclease P RNA binding"/>
    <property type="evidence" value="ECO:0007669"/>
    <property type="project" value="TreeGrafter"/>
</dbReference>
<organism evidence="2 3">
    <name type="scientific">Acropora cervicornis</name>
    <name type="common">Staghorn coral</name>
    <dbReference type="NCBI Taxonomy" id="6130"/>
    <lineage>
        <taxon>Eukaryota</taxon>
        <taxon>Metazoa</taxon>
        <taxon>Cnidaria</taxon>
        <taxon>Anthozoa</taxon>
        <taxon>Hexacorallia</taxon>
        <taxon>Scleractinia</taxon>
        <taxon>Astrocoeniina</taxon>
        <taxon>Acroporidae</taxon>
        <taxon>Acropora</taxon>
    </lineage>
</organism>
<dbReference type="AlphaFoldDB" id="A0AAD9R687"/>
<dbReference type="PANTHER" id="PTHR46948">
    <property type="entry name" value="RIBONUCLEASE P PROTEIN SUBUNIT P38"/>
    <property type="match status" value="1"/>
</dbReference>
<dbReference type="GO" id="GO:0005655">
    <property type="term" value="C:nucleolar ribonuclease P complex"/>
    <property type="evidence" value="ECO:0007669"/>
    <property type="project" value="InterPro"/>
</dbReference>
<reference evidence="2" key="1">
    <citation type="journal article" date="2023" name="G3 (Bethesda)">
        <title>Whole genome assembly and annotation of the endangered Caribbean coral Acropora cervicornis.</title>
        <authorList>
            <person name="Selwyn J.D."/>
            <person name="Vollmer S.V."/>
        </authorList>
    </citation>
    <scope>NUCLEOTIDE SEQUENCE</scope>
    <source>
        <strain evidence="2">K2</strain>
    </source>
</reference>
<evidence type="ECO:0000256" key="1">
    <source>
        <dbReference type="SAM" id="MobiDB-lite"/>
    </source>
</evidence>
<dbReference type="GO" id="GO:0004526">
    <property type="term" value="F:ribonuclease P activity"/>
    <property type="evidence" value="ECO:0007669"/>
    <property type="project" value="TreeGrafter"/>
</dbReference>
<evidence type="ECO:0000313" key="2">
    <source>
        <dbReference type="EMBL" id="KAK2573789.1"/>
    </source>
</evidence>
<dbReference type="GO" id="GO:0000172">
    <property type="term" value="C:ribonuclease MRP complex"/>
    <property type="evidence" value="ECO:0007669"/>
    <property type="project" value="InterPro"/>
</dbReference>